<dbReference type="Proteomes" id="UP000054166">
    <property type="component" value="Unassembled WGS sequence"/>
</dbReference>
<keyword evidence="2" id="KW-1185">Reference proteome</keyword>
<organism evidence="1 2">
    <name type="scientific">Piloderma croceum (strain F 1598)</name>
    <dbReference type="NCBI Taxonomy" id="765440"/>
    <lineage>
        <taxon>Eukaryota</taxon>
        <taxon>Fungi</taxon>
        <taxon>Dikarya</taxon>
        <taxon>Basidiomycota</taxon>
        <taxon>Agaricomycotina</taxon>
        <taxon>Agaricomycetes</taxon>
        <taxon>Agaricomycetidae</taxon>
        <taxon>Atheliales</taxon>
        <taxon>Atheliaceae</taxon>
        <taxon>Piloderma</taxon>
    </lineage>
</organism>
<protein>
    <submittedName>
        <fullName evidence="1">Uncharacterized protein</fullName>
    </submittedName>
</protein>
<sequence length="154" mass="17694">MRYHARASRLAFVSRRKGHRRCRLMSRLRTIAEETKFTPRSIGHVSLRGDTRLESICHASDVISEEGMLRSVYQLARSLPVDPQRLHMIVQLSTVEHLFSFSSLNIRELGTRVTLSPKFDAVQLDSARMWTFTNAFGRKEEMKTPVCHSGLSCF</sequence>
<proteinExistence type="predicted"/>
<name>A0A0C3F2R8_PILCF</name>
<dbReference type="HOGENOM" id="CLU_1704930_0_0_1"/>
<accession>A0A0C3F2R8</accession>
<gene>
    <name evidence="1" type="ORF">PILCRDRAFT_711445</name>
</gene>
<reference evidence="1 2" key="1">
    <citation type="submission" date="2014-04" db="EMBL/GenBank/DDBJ databases">
        <authorList>
            <consortium name="DOE Joint Genome Institute"/>
            <person name="Kuo A."/>
            <person name="Tarkka M."/>
            <person name="Buscot F."/>
            <person name="Kohler A."/>
            <person name="Nagy L.G."/>
            <person name="Floudas D."/>
            <person name="Copeland A."/>
            <person name="Barry K.W."/>
            <person name="Cichocki N."/>
            <person name="Veneault-Fourrey C."/>
            <person name="LaButti K."/>
            <person name="Lindquist E.A."/>
            <person name="Lipzen A."/>
            <person name="Lundell T."/>
            <person name="Morin E."/>
            <person name="Murat C."/>
            <person name="Sun H."/>
            <person name="Tunlid A."/>
            <person name="Henrissat B."/>
            <person name="Grigoriev I.V."/>
            <person name="Hibbett D.S."/>
            <person name="Martin F."/>
            <person name="Nordberg H.P."/>
            <person name="Cantor M.N."/>
            <person name="Hua S.X."/>
        </authorList>
    </citation>
    <scope>NUCLEOTIDE SEQUENCE [LARGE SCALE GENOMIC DNA]</scope>
    <source>
        <strain evidence="1 2">F 1598</strain>
    </source>
</reference>
<dbReference type="InParanoid" id="A0A0C3F2R8"/>
<evidence type="ECO:0000313" key="1">
    <source>
        <dbReference type="EMBL" id="KIM74191.1"/>
    </source>
</evidence>
<dbReference type="EMBL" id="KN833065">
    <property type="protein sequence ID" value="KIM74191.1"/>
    <property type="molecule type" value="Genomic_DNA"/>
</dbReference>
<evidence type="ECO:0000313" key="2">
    <source>
        <dbReference type="Proteomes" id="UP000054166"/>
    </source>
</evidence>
<reference evidence="2" key="2">
    <citation type="submission" date="2015-01" db="EMBL/GenBank/DDBJ databases">
        <title>Evolutionary Origins and Diversification of the Mycorrhizal Mutualists.</title>
        <authorList>
            <consortium name="DOE Joint Genome Institute"/>
            <consortium name="Mycorrhizal Genomics Consortium"/>
            <person name="Kohler A."/>
            <person name="Kuo A."/>
            <person name="Nagy L.G."/>
            <person name="Floudas D."/>
            <person name="Copeland A."/>
            <person name="Barry K.W."/>
            <person name="Cichocki N."/>
            <person name="Veneault-Fourrey C."/>
            <person name="LaButti K."/>
            <person name="Lindquist E.A."/>
            <person name="Lipzen A."/>
            <person name="Lundell T."/>
            <person name="Morin E."/>
            <person name="Murat C."/>
            <person name="Riley R."/>
            <person name="Ohm R."/>
            <person name="Sun H."/>
            <person name="Tunlid A."/>
            <person name="Henrissat B."/>
            <person name="Grigoriev I.V."/>
            <person name="Hibbett D.S."/>
            <person name="Martin F."/>
        </authorList>
    </citation>
    <scope>NUCLEOTIDE SEQUENCE [LARGE SCALE GENOMIC DNA]</scope>
    <source>
        <strain evidence="2">F 1598</strain>
    </source>
</reference>
<dbReference type="AlphaFoldDB" id="A0A0C3F2R8"/>